<dbReference type="PANTHER" id="PTHR45029:SF2">
    <property type="entry name" value="CARBOXYLIC ESTER HYDROLASE"/>
    <property type="match status" value="1"/>
</dbReference>
<feature type="domain" description="Carboxylesterase type B" evidence="4">
    <location>
        <begin position="512"/>
        <end position="1026"/>
    </location>
</feature>
<reference evidence="6" key="1">
    <citation type="submission" date="2017-10" db="EMBL/GenBank/DDBJ databases">
        <title>Rapid genome shrinkage in a self-fertile nematode reveals novel sperm competition proteins.</title>
        <authorList>
            <person name="Yin D."/>
            <person name="Schwarz E.M."/>
            <person name="Thomas C.G."/>
            <person name="Felde R.L."/>
            <person name="Korf I.F."/>
            <person name="Cutter A.D."/>
            <person name="Schartner C.M."/>
            <person name="Ralston E.J."/>
            <person name="Meyer B.J."/>
            <person name="Haag E.S."/>
        </authorList>
    </citation>
    <scope>NUCLEOTIDE SEQUENCE [LARGE SCALE GENOMIC DNA]</scope>
    <source>
        <strain evidence="6">JU1422</strain>
    </source>
</reference>
<dbReference type="Pfam" id="PF00135">
    <property type="entry name" value="COesterase"/>
    <property type="match status" value="2"/>
</dbReference>
<dbReference type="AlphaFoldDB" id="A0A2G5TF68"/>
<name>A0A2G5TF68_9PELO</name>
<dbReference type="GO" id="GO:0052689">
    <property type="term" value="F:carboxylic ester hydrolase activity"/>
    <property type="evidence" value="ECO:0007669"/>
    <property type="project" value="UniProtKB-KW"/>
</dbReference>
<keyword evidence="3" id="KW-0378">Hydrolase</keyword>
<evidence type="ECO:0000256" key="2">
    <source>
        <dbReference type="ARBA" id="ARBA00022487"/>
    </source>
</evidence>
<dbReference type="EMBL" id="PDUG01000005">
    <property type="protein sequence ID" value="PIC25843.1"/>
    <property type="molecule type" value="Genomic_DNA"/>
</dbReference>
<accession>A0A2G5TF68</accession>
<organism evidence="5 6">
    <name type="scientific">Caenorhabditis nigoni</name>
    <dbReference type="NCBI Taxonomy" id="1611254"/>
    <lineage>
        <taxon>Eukaryota</taxon>
        <taxon>Metazoa</taxon>
        <taxon>Ecdysozoa</taxon>
        <taxon>Nematoda</taxon>
        <taxon>Chromadorea</taxon>
        <taxon>Rhabditida</taxon>
        <taxon>Rhabditina</taxon>
        <taxon>Rhabditomorpha</taxon>
        <taxon>Rhabditoidea</taxon>
        <taxon>Rhabditidae</taxon>
        <taxon>Peloderinae</taxon>
        <taxon>Caenorhabditis</taxon>
    </lineage>
</organism>
<feature type="domain" description="Carboxylesterase type B" evidence="4">
    <location>
        <begin position="14"/>
        <end position="490"/>
    </location>
</feature>
<sequence length="1046" mass="117239">MGGFLSHLKPEQNQEVLNASCGPIRGNIYKHGEKIVDGYLGIPYAKPPVGDLRFKKPVATEKWNEPLDCYKYGPGCPPSGMFSSMCHDWMTFDEDKCLNLNVFAPRWKSDEFPNGLPVFVHIHGGAFEIGYSGYINDYSLSGTIPLRDVVVVTINYRVGALGFFTTGDDVAKGNYGLWDQTLALQWIQDHIGSFGGNRNNVTVSGGSAGAISVDMLALSPHSNKLFRRFYAMSGTAYCTFLVRSKEDESHACHVFANYHGYSGNDSPSLLNWYQSLDVSIFKNTPESKRDFSSQFFFIPNFDGDFFPKPFDELRREAPKLDAMVTIGEYEGIGMMFNLPACSDPKDPLKNLKACIADSYSPEVTRNHGEVQKKLFDYYTKDIDVTDQSVVARKLVEFLSDYLFNKAVFHTAKSCTEHGNDVYMASFDYFNTDGGLAPQYETFPFKATTHGSDAPYVFGDAIMNPFNPTEEQLKVMDMMGQVVENFVKYGVILVDTVLIMGGFLSHLTPEPNQEVLNASCGPIRGNIYKHGEKIVDGYLGIPYAKSPVRFEKPVAAEKWTEPLDCYKYGPGCPQSGNYAFMCHDFMTFDEEKCLNLNVFAPRWKSDEFPNGLPVLVYIHGGGFEIGYSGYLNDRSLSGTIPLRDVVVVTINYRVGALGFFTTGDDVARGNYGLWDQTLALQWIQDHIESFGGDRNNVTISGGSAGAISVDMLALSPHSNKLFKRFYSLSGTAYCTIAMRSKEDETHACEVFAKHHGYSGNDSQNLLKWYQSQDVSIFKKTAEIELDFSGFLFFVPNFDGDFFPKPFDELRREAPKLDAMVTVGEYEGLGMMTGNPKCTGSNDPLTNLKSIIADSYRSEVCNNHQEVQEKLLDCYTKDVDTTDQSAVARKLVEFLSDYMFNKATLHTAKSCTANGNNAYIASFDYLNTEGETDPQFAMLPFKAATHGSDHPYVFGDAIMTPFNPTEEELKVMDMMGRFVANFAKYGNPNGKNRTGKWEKYSLNQPNRYFKIDYPKSEMMESFQNGRLKVFDEIEKDDLRYHKFLGSSA</sequence>
<keyword evidence="6" id="KW-1185">Reference proteome</keyword>
<protein>
    <recommendedName>
        <fullName evidence="4">Carboxylesterase type B domain-containing protein</fullName>
    </recommendedName>
</protein>
<proteinExistence type="inferred from homology"/>
<dbReference type="SUPFAM" id="SSF53474">
    <property type="entry name" value="alpha/beta-Hydrolases"/>
    <property type="match status" value="2"/>
</dbReference>
<dbReference type="InterPro" id="IPR029058">
    <property type="entry name" value="AB_hydrolase_fold"/>
</dbReference>
<evidence type="ECO:0000259" key="4">
    <source>
        <dbReference type="Pfam" id="PF00135"/>
    </source>
</evidence>
<dbReference type="InterPro" id="IPR019826">
    <property type="entry name" value="Carboxylesterase_B_AS"/>
</dbReference>
<comment type="similarity">
    <text evidence="1">Belongs to the type-B carboxylesterase/lipase family.</text>
</comment>
<dbReference type="Proteomes" id="UP000230233">
    <property type="component" value="Chromosome V"/>
</dbReference>
<evidence type="ECO:0000256" key="1">
    <source>
        <dbReference type="ARBA" id="ARBA00005964"/>
    </source>
</evidence>
<dbReference type="OrthoDB" id="3200163at2759"/>
<keyword evidence="2" id="KW-0719">Serine esterase</keyword>
<dbReference type="InterPro" id="IPR002018">
    <property type="entry name" value="CarbesteraseB"/>
</dbReference>
<evidence type="ECO:0000313" key="6">
    <source>
        <dbReference type="Proteomes" id="UP000230233"/>
    </source>
</evidence>
<evidence type="ECO:0000313" key="5">
    <source>
        <dbReference type="EMBL" id="PIC25843.1"/>
    </source>
</evidence>
<dbReference type="PANTHER" id="PTHR45029">
    <property type="entry name" value="CARBOXYLIC ESTER HYDROLASE-RELATED"/>
    <property type="match status" value="1"/>
</dbReference>
<dbReference type="STRING" id="1611254.A0A2G5TF68"/>
<dbReference type="Gene3D" id="3.40.50.1820">
    <property type="entry name" value="alpha/beta hydrolase"/>
    <property type="match status" value="2"/>
</dbReference>
<gene>
    <name evidence="5" type="primary">Cnig_chr_V.g18618</name>
    <name evidence="5" type="ORF">B9Z55_018618</name>
</gene>
<dbReference type="InterPro" id="IPR043187">
    <property type="entry name" value="CM06B1-like"/>
</dbReference>
<comment type="caution">
    <text evidence="5">The sequence shown here is derived from an EMBL/GenBank/DDBJ whole genome shotgun (WGS) entry which is preliminary data.</text>
</comment>
<dbReference type="PROSITE" id="PS00122">
    <property type="entry name" value="CARBOXYLESTERASE_B_1"/>
    <property type="match status" value="2"/>
</dbReference>
<evidence type="ECO:0000256" key="3">
    <source>
        <dbReference type="ARBA" id="ARBA00022801"/>
    </source>
</evidence>